<dbReference type="InterPro" id="IPR029035">
    <property type="entry name" value="DHS-like_NAD/FAD-binding_dom"/>
</dbReference>
<dbReference type="RefSeq" id="WP_053999987.1">
    <property type="nucleotide sequence ID" value="NZ_JXMU01000022.1"/>
</dbReference>
<dbReference type="OrthoDB" id="4494979at2"/>
<dbReference type="FunFam" id="3.40.50.970:FF:000007">
    <property type="entry name" value="Acetolactate synthase"/>
    <property type="match status" value="1"/>
</dbReference>
<evidence type="ECO:0008006" key="8">
    <source>
        <dbReference type="Google" id="ProtNLM"/>
    </source>
</evidence>
<evidence type="ECO:0000259" key="4">
    <source>
        <dbReference type="Pfam" id="PF02775"/>
    </source>
</evidence>
<dbReference type="Pfam" id="PF02775">
    <property type="entry name" value="TPP_enzyme_C"/>
    <property type="match status" value="1"/>
</dbReference>
<dbReference type="GO" id="GO:0003984">
    <property type="term" value="F:acetolactate synthase activity"/>
    <property type="evidence" value="ECO:0007669"/>
    <property type="project" value="TreeGrafter"/>
</dbReference>
<feature type="domain" description="Thiamine pyrophosphate enzyme N-terminal TPP-binding" evidence="5">
    <location>
        <begin position="1"/>
        <end position="117"/>
    </location>
</feature>
<dbReference type="InterPro" id="IPR003704">
    <property type="entry name" value="CdhB"/>
</dbReference>
<evidence type="ECO:0000256" key="1">
    <source>
        <dbReference type="ARBA" id="ARBA00001964"/>
    </source>
</evidence>
<keyword evidence="7" id="KW-1185">Reference proteome</keyword>
<dbReference type="Proteomes" id="UP000038011">
    <property type="component" value="Unassembled WGS sequence"/>
</dbReference>
<dbReference type="EMBL" id="JXMU01000022">
    <property type="protein sequence ID" value="KPB00434.1"/>
    <property type="molecule type" value="Genomic_DNA"/>
</dbReference>
<name>A0A0N0VLD9_9HYPH</name>
<dbReference type="InterPro" id="IPR011766">
    <property type="entry name" value="TPP_enzyme_TPP-bd"/>
</dbReference>
<dbReference type="CDD" id="cd02004">
    <property type="entry name" value="TPP_BZL_OCoD_HPCL"/>
    <property type="match status" value="1"/>
</dbReference>
<proteinExistence type="inferred from homology"/>
<dbReference type="PATRIC" id="fig|1514904.3.peg.1923"/>
<evidence type="ECO:0000256" key="3">
    <source>
        <dbReference type="ARBA" id="ARBA00023052"/>
    </source>
</evidence>
<dbReference type="GO" id="GO:0050660">
    <property type="term" value="F:flavin adenine dinucleotide binding"/>
    <property type="evidence" value="ECO:0007669"/>
    <property type="project" value="TreeGrafter"/>
</dbReference>
<dbReference type="InterPro" id="IPR045229">
    <property type="entry name" value="TPP_enz"/>
</dbReference>
<dbReference type="GO" id="GO:0005948">
    <property type="term" value="C:acetolactate synthase complex"/>
    <property type="evidence" value="ECO:0007669"/>
    <property type="project" value="TreeGrafter"/>
</dbReference>
<comment type="cofactor">
    <cofactor evidence="1">
        <name>thiamine diphosphate</name>
        <dbReference type="ChEBI" id="CHEBI:58937"/>
    </cofactor>
</comment>
<protein>
    <recommendedName>
        <fullName evidence="8">Thiamine pyrophosphate-binding protein</fullName>
    </recommendedName>
</protein>
<dbReference type="PANTHER" id="PTHR18968">
    <property type="entry name" value="THIAMINE PYROPHOSPHATE ENZYMES"/>
    <property type="match status" value="1"/>
</dbReference>
<gene>
    <name evidence="6" type="ORF">SU32_13945</name>
</gene>
<dbReference type="SUPFAM" id="SSF52518">
    <property type="entry name" value="Thiamin diphosphate-binding fold (THDP-binding)"/>
    <property type="match status" value="2"/>
</dbReference>
<keyword evidence="3" id="KW-0786">Thiamine pyrophosphate</keyword>
<dbReference type="InterPro" id="IPR029061">
    <property type="entry name" value="THDP-binding"/>
</dbReference>
<dbReference type="GO" id="GO:0009099">
    <property type="term" value="P:L-valine biosynthetic process"/>
    <property type="evidence" value="ECO:0007669"/>
    <property type="project" value="TreeGrafter"/>
</dbReference>
<dbReference type="SUPFAM" id="SSF52467">
    <property type="entry name" value="DHS-like NAD/FAD-binding domain"/>
    <property type="match status" value="1"/>
</dbReference>
<dbReference type="GO" id="GO:0019385">
    <property type="term" value="P:methanogenesis, from acetate"/>
    <property type="evidence" value="ECO:0007669"/>
    <property type="project" value="InterPro"/>
</dbReference>
<dbReference type="AlphaFoldDB" id="A0A0N0VLD9"/>
<evidence type="ECO:0000256" key="2">
    <source>
        <dbReference type="ARBA" id="ARBA00007812"/>
    </source>
</evidence>
<organism evidence="6 7">
    <name type="scientific">Ahrensia marina</name>
    <dbReference type="NCBI Taxonomy" id="1514904"/>
    <lineage>
        <taxon>Bacteria</taxon>
        <taxon>Pseudomonadati</taxon>
        <taxon>Pseudomonadota</taxon>
        <taxon>Alphaproteobacteria</taxon>
        <taxon>Hyphomicrobiales</taxon>
        <taxon>Ahrensiaceae</taxon>
        <taxon>Ahrensia</taxon>
    </lineage>
</organism>
<comment type="caution">
    <text evidence="6">The sequence shown here is derived from an EMBL/GenBank/DDBJ whole genome shotgun (WGS) entry which is preliminary data.</text>
</comment>
<dbReference type="GO" id="GO:0009097">
    <property type="term" value="P:isoleucine biosynthetic process"/>
    <property type="evidence" value="ECO:0007669"/>
    <property type="project" value="TreeGrafter"/>
</dbReference>
<dbReference type="Pfam" id="PF02776">
    <property type="entry name" value="TPP_enzyme_N"/>
    <property type="match status" value="1"/>
</dbReference>
<accession>A0A0N0VLD9</accession>
<feature type="domain" description="Thiamine pyrophosphate enzyme TPP-binding" evidence="4">
    <location>
        <begin position="373"/>
        <end position="518"/>
    </location>
</feature>
<evidence type="ECO:0000259" key="5">
    <source>
        <dbReference type="Pfam" id="PF02776"/>
    </source>
</evidence>
<dbReference type="PANTHER" id="PTHR18968:SF166">
    <property type="entry name" value="2-HYDROXYACYL-COA LYASE 2"/>
    <property type="match status" value="1"/>
</dbReference>
<dbReference type="Gene3D" id="3.40.50.1220">
    <property type="entry name" value="TPP-binding domain"/>
    <property type="match status" value="1"/>
</dbReference>
<dbReference type="GO" id="GO:0030976">
    <property type="term" value="F:thiamine pyrophosphate binding"/>
    <property type="evidence" value="ECO:0007669"/>
    <property type="project" value="InterPro"/>
</dbReference>
<comment type="similarity">
    <text evidence="2">Belongs to the TPP enzyme family.</text>
</comment>
<dbReference type="CDD" id="cd07035">
    <property type="entry name" value="TPP_PYR_POX_like"/>
    <property type="match status" value="1"/>
</dbReference>
<sequence>MKGAEHLVASLAKAGVTKIFALSGNQIMPVFDACIDADIEIIHTRHEAAAVYMAEAYAQITGTIGVALVTAGAGLANALGPMFTCGLSQTPVLILSGDSPLSQDGKGSFQEMDQVAITKPLTKFSARPTSVQELIAQTHTAIFEATTGQPGAVHLALADDLLRESLDDKSVGAQPNIEPDNGAPTEQHIQQAQDLIAKAERPLIVLGPSLNETRAPELASKLEQALDVPVICMESPRGFKDPSKSDLKSVFEKADLIVSLGKSIDFTTGFGNAPEARWVIVNSSEKEQRQAQNNLDQKLVLAIPADAKLCAHALSAAENNDAVERSEWHAFVQQATMVKHLNSTHTEQLNSQTLCAIIKDKIAGLDDTILICDGGEFGQWAQAITGAERRIVNGVSGAIGGGLCYALGAKKAAPDATIFTLMGDGTVGFHFAEFETAARNNIPFIAIIGNDQKWNAEHQIQLRDYGSDRLIGCDLSTARYDEAAVALGCHGEYVTELSQLNAALTRAVASRKPACINVMIEGLPAPSGSAH</sequence>
<dbReference type="Gene3D" id="3.40.50.970">
    <property type="match status" value="2"/>
</dbReference>
<dbReference type="STRING" id="1514904.SU32_13945"/>
<dbReference type="Pfam" id="PF02552">
    <property type="entry name" value="CO_dh"/>
    <property type="match status" value="1"/>
</dbReference>
<evidence type="ECO:0000313" key="7">
    <source>
        <dbReference type="Proteomes" id="UP000038011"/>
    </source>
</evidence>
<reference evidence="6 7" key="1">
    <citation type="submission" date="2015-01" db="EMBL/GenBank/DDBJ databases">
        <title>Ahrensia donghaiensis sp. nov., a novel dimethylsulphoniopropionate-cleavage bacterium isolated from seawater and emended descriptions of the genus Ahrensia and Ahrensia kielensis.</title>
        <authorList>
            <person name="Liu J."/>
        </authorList>
    </citation>
    <scope>NUCLEOTIDE SEQUENCE [LARGE SCALE GENOMIC DNA]</scope>
    <source>
        <strain evidence="6 7">LZD062</strain>
    </source>
</reference>
<dbReference type="InterPro" id="IPR012001">
    <property type="entry name" value="Thiamin_PyroP_enz_TPP-bd_dom"/>
</dbReference>
<evidence type="ECO:0000313" key="6">
    <source>
        <dbReference type="EMBL" id="KPB00434.1"/>
    </source>
</evidence>